<dbReference type="Proteomes" id="UP001187192">
    <property type="component" value="Unassembled WGS sequence"/>
</dbReference>
<keyword evidence="2" id="KW-1185">Reference proteome</keyword>
<reference evidence="1" key="1">
    <citation type="submission" date="2023-07" db="EMBL/GenBank/DDBJ databases">
        <title>draft genome sequence of fig (Ficus carica).</title>
        <authorList>
            <person name="Takahashi T."/>
            <person name="Nishimura K."/>
        </authorList>
    </citation>
    <scope>NUCLEOTIDE SEQUENCE</scope>
</reference>
<accession>A0AA88AHQ7</accession>
<evidence type="ECO:0000313" key="2">
    <source>
        <dbReference type="Proteomes" id="UP001187192"/>
    </source>
</evidence>
<dbReference type="AlphaFoldDB" id="A0AA88AHQ7"/>
<gene>
    <name evidence="1" type="ORF">TIFTF001_015411</name>
</gene>
<evidence type="ECO:0000313" key="1">
    <source>
        <dbReference type="EMBL" id="GMN46228.1"/>
    </source>
</evidence>
<protein>
    <submittedName>
        <fullName evidence="1">Uncharacterized protein</fullName>
    </submittedName>
</protein>
<dbReference type="EMBL" id="BTGU01000022">
    <property type="protein sequence ID" value="GMN46228.1"/>
    <property type="molecule type" value="Genomic_DNA"/>
</dbReference>
<comment type="caution">
    <text evidence="1">The sequence shown here is derived from an EMBL/GenBank/DDBJ whole genome shotgun (WGS) entry which is preliminary data.</text>
</comment>
<sequence>MELHGCQAVLVGRGARGPDLARKMARRTEILRCWSVRCRLGFARKGPKLCQIIGHGFRRRNYPNPSRGGGRARRGGLRWVSGCFGSGLRVHKGCGRRGGALSLRREREGGRRVEDMLFREPRSANPQPREPSFAVQILREPRQRIAAVRDREQLPVFSQIWHI</sequence>
<proteinExistence type="predicted"/>
<name>A0AA88AHQ7_FICCA</name>
<organism evidence="1 2">
    <name type="scientific">Ficus carica</name>
    <name type="common">Common fig</name>
    <dbReference type="NCBI Taxonomy" id="3494"/>
    <lineage>
        <taxon>Eukaryota</taxon>
        <taxon>Viridiplantae</taxon>
        <taxon>Streptophyta</taxon>
        <taxon>Embryophyta</taxon>
        <taxon>Tracheophyta</taxon>
        <taxon>Spermatophyta</taxon>
        <taxon>Magnoliopsida</taxon>
        <taxon>eudicotyledons</taxon>
        <taxon>Gunneridae</taxon>
        <taxon>Pentapetalae</taxon>
        <taxon>rosids</taxon>
        <taxon>fabids</taxon>
        <taxon>Rosales</taxon>
        <taxon>Moraceae</taxon>
        <taxon>Ficeae</taxon>
        <taxon>Ficus</taxon>
    </lineage>
</organism>